<protein>
    <submittedName>
        <fullName evidence="1">Uncharacterized protein</fullName>
    </submittedName>
</protein>
<dbReference type="AlphaFoldDB" id="A0AAP0ZP55"/>
<organism evidence="1 2">
    <name type="scientific">Xanthomonas oryzae</name>
    <dbReference type="NCBI Taxonomy" id="347"/>
    <lineage>
        <taxon>Bacteria</taxon>
        <taxon>Pseudomonadati</taxon>
        <taxon>Pseudomonadota</taxon>
        <taxon>Gammaproteobacteria</taxon>
        <taxon>Lysobacterales</taxon>
        <taxon>Lysobacteraceae</taxon>
        <taxon>Xanthomonas</taxon>
    </lineage>
</organism>
<comment type="caution">
    <text evidence="1">The sequence shown here is derived from an EMBL/GenBank/DDBJ whole genome shotgun (WGS) entry which is preliminary data.</text>
</comment>
<sequence>MPKQYAKNWHKPLSAACGGFIVLIGVTQAEQCPIAASLIQRPESLIEQLKVLPAVKSELKRDIAPLLEPTCPYRRATYFQMGPRPSGICTVGDQRASFAAISLVAGDKAFASIYIFDLSTTNLTSLRAGLELLARPVDRMDPIRYPETLR</sequence>
<gene>
    <name evidence="1" type="ORF">ADT25_02785</name>
</gene>
<dbReference type="EMBL" id="LHUJ01000053">
    <property type="protein sequence ID" value="KOR48640.1"/>
    <property type="molecule type" value="Genomic_DNA"/>
</dbReference>
<accession>A0AAP0ZP55</accession>
<reference evidence="1 2" key="1">
    <citation type="submission" date="2015-07" db="EMBL/GenBank/DDBJ databases">
        <authorList>
            <consortium name="Consortium for Microbial Forensics and Genomics (microFORGE)"/>
            <person name="Knight B.M."/>
            <person name="Roberts D.P."/>
            <person name="Lin D."/>
            <person name="Hari K."/>
            <person name="Fletcher J."/>
            <person name="Melcher U."/>
            <person name="Blagden T."/>
            <person name="Winegar R.A."/>
        </authorList>
    </citation>
    <scope>NUCLEOTIDE SEQUENCE [LARGE SCALE GENOMIC DNA]</scope>
    <source>
        <strain evidence="1 2">X11-5A</strain>
    </source>
</reference>
<dbReference type="RefSeq" id="WP_053507132.1">
    <property type="nucleotide sequence ID" value="NZ_LHUJ01000053.1"/>
</dbReference>
<dbReference type="Proteomes" id="UP000036790">
    <property type="component" value="Unassembled WGS sequence"/>
</dbReference>
<reference evidence="1 2" key="2">
    <citation type="submission" date="2015-09" db="EMBL/GenBank/DDBJ databases">
        <title>Draft genome sequence of Xanthomonas oryzae pv. USA str. X11-5A.</title>
        <authorList>
            <person name="Knight B.M."/>
            <person name="Roberts D.P."/>
            <person name="Lin D."/>
            <person name="Hari K."/>
            <person name="Fletcher J."/>
            <person name="Melcher U."/>
            <person name="Blagden T."/>
            <person name="Winegar R.A."/>
        </authorList>
    </citation>
    <scope>NUCLEOTIDE SEQUENCE [LARGE SCALE GENOMIC DNA]</scope>
    <source>
        <strain evidence="1 2">X11-5A</strain>
    </source>
</reference>
<evidence type="ECO:0000313" key="1">
    <source>
        <dbReference type="EMBL" id="KOR48640.1"/>
    </source>
</evidence>
<proteinExistence type="predicted"/>
<evidence type="ECO:0000313" key="2">
    <source>
        <dbReference type="Proteomes" id="UP000036790"/>
    </source>
</evidence>
<name>A0AAP0ZP55_9XANT</name>